<proteinExistence type="predicted"/>
<dbReference type="EMBL" id="BARV01020754">
    <property type="protein sequence ID" value="GAI30717.1"/>
    <property type="molecule type" value="Genomic_DNA"/>
</dbReference>
<sequence length="158" mass="18184">MCVECPCHHECDCAHHDDGVEVIRDLRGHQTFTSSIFTDENLLWLYNSPFFEDLDQIADERGIDVKVLTNFSPTSTYVLEEINLGKGDFAYKEVQDSPCFIISDNGQMLLLMENEQDDSKAFAIWTNYTTLVKSFRMLFKLIWSSQSDIIMLTEEHAA</sequence>
<gene>
    <name evidence="1" type="ORF">S06H3_34557</name>
</gene>
<organism evidence="1">
    <name type="scientific">marine sediment metagenome</name>
    <dbReference type="NCBI Taxonomy" id="412755"/>
    <lineage>
        <taxon>unclassified sequences</taxon>
        <taxon>metagenomes</taxon>
        <taxon>ecological metagenomes</taxon>
    </lineage>
</organism>
<comment type="caution">
    <text evidence="1">The sequence shown here is derived from an EMBL/GenBank/DDBJ whole genome shotgun (WGS) entry which is preliminary data.</text>
</comment>
<protein>
    <submittedName>
        <fullName evidence="1">Uncharacterized protein</fullName>
    </submittedName>
</protein>
<accession>X1MGE6</accession>
<reference evidence="1" key="1">
    <citation type="journal article" date="2014" name="Front. Microbiol.">
        <title>High frequency of phylogenetically diverse reductive dehalogenase-homologous genes in deep subseafloor sedimentary metagenomes.</title>
        <authorList>
            <person name="Kawai M."/>
            <person name="Futagami T."/>
            <person name="Toyoda A."/>
            <person name="Takaki Y."/>
            <person name="Nishi S."/>
            <person name="Hori S."/>
            <person name="Arai W."/>
            <person name="Tsubouchi T."/>
            <person name="Morono Y."/>
            <person name="Uchiyama I."/>
            <person name="Ito T."/>
            <person name="Fujiyama A."/>
            <person name="Inagaki F."/>
            <person name="Takami H."/>
        </authorList>
    </citation>
    <scope>NUCLEOTIDE SEQUENCE</scope>
    <source>
        <strain evidence="1">Expedition CK06-06</strain>
    </source>
</reference>
<name>X1MGE6_9ZZZZ</name>
<dbReference type="AlphaFoldDB" id="X1MGE6"/>
<evidence type="ECO:0000313" key="1">
    <source>
        <dbReference type="EMBL" id="GAI30717.1"/>
    </source>
</evidence>